<dbReference type="Gene3D" id="3.55.50.10">
    <property type="entry name" value="Baseplate protein-like domains"/>
    <property type="match status" value="1"/>
</dbReference>
<dbReference type="EMBL" id="JBDIVE010000008">
    <property type="protein sequence ID" value="MEN3069626.1"/>
    <property type="molecule type" value="Genomic_DNA"/>
</dbReference>
<dbReference type="NCBIfam" id="TIGR01646">
    <property type="entry name" value="vgr_GE"/>
    <property type="match status" value="1"/>
</dbReference>
<comment type="caution">
    <text evidence="5">The sequence shown here is derived from an EMBL/GenBank/DDBJ whole genome shotgun (WGS) entry which is preliminary data.</text>
</comment>
<dbReference type="Pfam" id="PF04717">
    <property type="entry name" value="Phage_base_V"/>
    <property type="match status" value="1"/>
</dbReference>
<dbReference type="NCBIfam" id="TIGR03361">
    <property type="entry name" value="VI_Rhs_Vgr"/>
    <property type="match status" value="1"/>
</dbReference>
<comment type="similarity">
    <text evidence="1">Belongs to the VgrG protein family.</text>
</comment>
<dbReference type="Proteomes" id="UP001410394">
    <property type="component" value="Unassembled WGS sequence"/>
</dbReference>
<evidence type="ECO:0000313" key="5">
    <source>
        <dbReference type="EMBL" id="MEN3069626.1"/>
    </source>
</evidence>
<dbReference type="InterPro" id="IPR028244">
    <property type="entry name" value="T6SS_Rhs_Vgr_dom"/>
</dbReference>
<name>A0ABU9Z1C9_9RHOO</name>
<protein>
    <submittedName>
        <fullName evidence="5">Type VI secretion system Vgr family protein</fullName>
    </submittedName>
</protein>
<evidence type="ECO:0000313" key="6">
    <source>
        <dbReference type="Proteomes" id="UP001410394"/>
    </source>
</evidence>
<evidence type="ECO:0000256" key="1">
    <source>
        <dbReference type="ARBA" id="ARBA00005558"/>
    </source>
</evidence>
<organism evidence="5 6">
    <name type="scientific">Uliginosibacterium sediminicola</name>
    <dbReference type="NCBI Taxonomy" id="2024550"/>
    <lineage>
        <taxon>Bacteria</taxon>
        <taxon>Pseudomonadati</taxon>
        <taxon>Pseudomonadota</taxon>
        <taxon>Betaproteobacteria</taxon>
        <taxon>Rhodocyclales</taxon>
        <taxon>Zoogloeaceae</taxon>
        <taxon>Uliginosibacterium</taxon>
    </lineage>
</organism>
<evidence type="ECO:0000259" key="2">
    <source>
        <dbReference type="Pfam" id="PF04717"/>
    </source>
</evidence>
<reference evidence="5 6" key="1">
    <citation type="journal article" date="2018" name="Int. J. Syst. Evol. Microbiol.">
        <title>Uliginosibacterium sediminicola sp. nov., isolated from freshwater sediment.</title>
        <authorList>
            <person name="Hwang W.M."/>
            <person name="Kim S.M."/>
            <person name="Kang K."/>
            <person name="Ahn T.Y."/>
        </authorList>
    </citation>
    <scope>NUCLEOTIDE SEQUENCE [LARGE SCALE GENOMIC DNA]</scope>
    <source>
        <strain evidence="5 6">M1-21</strain>
    </source>
</reference>
<dbReference type="InterPro" id="IPR017847">
    <property type="entry name" value="T6SS_RhsGE_Vgr_subset"/>
</dbReference>
<feature type="domain" description="Putative type VI secretion system Rhs element associated Vgr" evidence="4">
    <location>
        <begin position="559"/>
        <end position="666"/>
    </location>
</feature>
<dbReference type="Gene3D" id="4.10.220.110">
    <property type="match status" value="1"/>
</dbReference>
<evidence type="ECO:0000259" key="3">
    <source>
        <dbReference type="Pfam" id="PF10106"/>
    </source>
</evidence>
<dbReference type="InterPro" id="IPR037026">
    <property type="entry name" value="Vgr_OB-fold_dom_sf"/>
</dbReference>
<dbReference type="InterPro" id="IPR006531">
    <property type="entry name" value="Gp5/Vgr_OB"/>
</dbReference>
<evidence type="ECO:0000259" key="4">
    <source>
        <dbReference type="Pfam" id="PF13296"/>
    </source>
</evidence>
<proteinExistence type="inferred from homology"/>
<dbReference type="InterPro" id="IPR018769">
    <property type="entry name" value="VgrG2_DUF2345"/>
</dbReference>
<dbReference type="Pfam" id="PF10106">
    <property type="entry name" value="DUF2345"/>
    <property type="match status" value="1"/>
</dbReference>
<keyword evidence="6" id="KW-1185">Reference proteome</keyword>
<dbReference type="SUPFAM" id="SSF69255">
    <property type="entry name" value="gp5 N-terminal domain-like"/>
    <property type="match status" value="1"/>
</dbReference>
<dbReference type="Pfam" id="PF13296">
    <property type="entry name" value="T6SS_Vgr"/>
    <property type="match status" value="1"/>
</dbReference>
<dbReference type="Gene3D" id="2.30.110.50">
    <property type="match status" value="1"/>
</dbReference>
<dbReference type="RefSeq" id="WP_345920400.1">
    <property type="nucleotide sequence ID" value="NZ_JBDIVE010000008.1"/>
</dbReference>
<accession>A0ABU9Z1C9</accession>
<feature type="domain" description="Gp5/Type VI secretion system Vgr protein OB-fold" evidence="2">
    <location>
        <begin position="478"/>
        <end position="529"/>
    </location>
</feature>
<dbReference type="SUPFAM" id="SSF69349">
    <property type="entry name" value="Phage fibre proteins"/>
    <property type="match status" value="1"/>
</dbReference>
<dbReference type="Gene3D" id="2.40.50.230">
    <property type="entry name" value="Gp5 N-terminal domain"/>
    <property type="match status" value="1"/>
</dbReference>
<dbReference type="Pfam" id="PF05954">
    <property type="entry name" value="Phage_GPD"/>
    <property type="match status" value="1"/>
</dbReference>
<dbReference type="InterPro" id="IPR006533">
    <property type="entry name" value="T6SS_Vgr_RhsGE"/>
</dbReference>
<dbReference type="SUPFAM" id="SSF69279">
    <property type="entry name" value="Phage tail proteins"/>
    <property type="match status" value="2"/>
</dbReference>
<gene>
    <name evidence="5" type="ORF">ABDB84_14150</name>
</gene>
<feature type="domain" description="DUF2345" evidence="3">
    <location>
        <begin position="708"/>
        <end position="853"/>
    </location>
</feature>
<sequence length="971" mass="103041">MSASTMNAIASSTAAALAAAAQQALPSRELFLKALSQHARLINLRTPLPDAALIAERLHGREAVSAPYRFEIDCLSSSAHLSLARLIGEELSVSLLLATGQRRSWHGIVTAAAQLGADGGLARYRLRLEPWFALLGQRRNSRIFQDQTAEDILRSLFADYPLARFEFQHQQMLAVRALTTQYRETDLSFACRLLAEEGLSYRFEHDQSEGLDGEPGGTRHTLIVFDAQTPLPECAQSQIRYHRVDASEASDTLQRWESAQRVGTNSVARAGWDARQLLAHAGSAGIDDGLLALGEVPTLEDWEGAALACYADAAAAERAAHLRAQYLALAARSQRVAGSVRQLAAGSCFTVMQHPHFSGEEARFCVLEVEHEALDNLDSQASHAPQLQTRIDDAAVTGRGSYRNRARCVSASLPLVPMPLPRPRLPGLQTAIVVGSAKAHPGSGTHSERDHRIKIQFPWQRGAVPLAGGLSSATERATGDEANGTWVRVSEALAGPHWGSVFTPRIGSEVLVDFINGDPDHPLVVAGLYNGQDAPPWPAGEGSSANHPGVLAGFHAPTLDGAGWSQWQLDDATGQLRTRLATSFARSELNLGYLIHQTPTSSQRGTYRGQGFELRTDGWSITRAAQGMLLSTTARQHASSTQLDTAEAAGQLKAAFDVANRLSDAASQSEADPLAQAKQIDAFRAVISAPLPQAGEGERAGKGMPDDESKPFTAPAILIEAPASIALTTPQSATLFAGEQLSTSVQADTQITAQHTASLVSGEATSLYTHAGGIKAIAANAPLSIQSHDGPLEVLADQNVTVTSSNDEIHILASSKIVLQAGQSSITLEGAKITFACPGNFTAKGASHVMAGGGSSAASLGELPSGFADVVPAGVDHPSLAPDVFSQALGFAEYPSQWLPFSGLSVQVFKDKTQVAGESVPCDELFTRSYLTEAPTDLRYAVALRSGWAVEQSIDIAVPEAESAGAEEDDQ</sequence>